<keyword evidence="6" id="KW-1185">Reference proteome</keyword>
<keyword evidence="3" id="KW-0804">Transcription</keyword>
<dbReference type="InterPro" id="IPR020449">
    <property type="entry name" value="Tscrpt_reg_AraC-type_HTH"/>
</dbReference>
<dbReference type="InterPro" id="IPR014710">
    <property type="entry name" value="RmlC-like_jellyroll"/>
</dbReference>
<evidence type="ECO:0000256" key="2">
    <source>
        <dbReference type="ARBA" id="ARBA00023125"/>
    </source>
</evidence>
<sequence length="282" mass="32357">MGTIPVRFIQDTTKEPLLSGSFAIRTIESLSEGKDMVENLHRHDFFYVLVIKSGTGSHEIDFIPYHVTNNSIFFMKPGQVHRLTLKAGSTGYLLQFKNGFFPSQELLRKLSHKKICTLADGNGDRLIVLLEDMVREFTEEREGYREVIKANLSIFFIELLRLRRNNESKTAAASEYPQEKLDNFFEMLDTGITQFKQVTHYADALNLSTYQLGAITRSLLDKTPSDIISEHIILEAKRQLLATSGQVNQIAYYLGYDDPSYFIRFFKKHTGHSPESFRIISK</sequence>
<dbReference type="InterPro" id="IPR018060">
    <property type="entry name" value="HTH_AraC"/>
</dbReference>
<dbReference type="PROSITE" id="PS01124">
    <property type="entry name" value="HTH_ARAC_FAMILY_2"/>
    <property type="match status" value="1"/>
</dbReference>
<dbReference type="GO" id="GO:0003700">
    <property type="term" value="F:DNA-binding transcription factor activity"/>
    <property type="evidence" value="ECO:0007669"/>
    <property type="project" value="InterPro"/>
</dbReference>
<keyword evidence="1" id="KW-0805">Transcription regulation</keyword>
<protein>
    <submittedName>
        <fullName evidence="5">Helix-turn-helix domain-containing protein</fullName>
    </submittedName>
</protein>
<dbReference type="OrthoDB" id="1096411at2"/>
<evidence type="ECO:0000259" key="4">
    <source>
        <dbReference type="PROSITE" id="PS01124"/>
    </source>
</evidence>
<dbReference type="SMART" id="SM00342">
    <property type="entry name" value="HTH_ARAC"/>
    <property type="match status" value="1"/>
</dbReference>
<evidence type="ECO:0000313" key="5">
    <source>
        <dbReference type="EMBL" id="RWX01381.1"/>
    </source>
</evidence>
<accession>A0A444HCA5</accession>
<dbReference type="InterPro" id="IPR009057">
    <property type="entry name" value="Homeodomain-like_sf"/>
</dbReference>
<dbReference type="PANTHER" id="PTHR43280">
    <property type="entry name" value="ARAC-FAMILY TRANSCRIPTIONAL REGULATOR"/>
    <property type="match status" value="1"/>
</dbReference>
<dbReference type="RefSeq" id="WP_128388918.1">
    <property type="nucleotide sequence ID" value="NZ_SBII01000003.1"/>
</dbReference>
<comment type="caution">
    <text evidence="5">The sequence shown here is derived from an EMBL/GenBank/DDBJ whole genome shotgun (WGS) entry which is preliminary data.</text>
</comment>
<evidence type="ECO:0000256" key="3">
    <source>
        <dbReference type="ARBA" id="ARBA00023163"/>
    </source>
</evidence>
<dbReference type="PRINTS" id="PR00032">
    <property type="entry name" value="HTHARAC"/>
</dbReference>
<dbReference type="Pfam" id="PF02311">
    <property type="entry name" value="AraC_binding"/>
    <property type="match status" value="1"/>
</dbReference>
<keyword evidence="2" id="KW-0238">DNA-binding</keyword>
<dbReference type="Pfam" id="PF12833">
    <property type="entry name" value="HTH_18"/>
    <property type="match status" value="1"/>
</dbReference>
<dbReference type="EMBL" id="SBII01000003">
    <property type="protein sequence ID" value="RWX01381.1"/>
    <property type="molecule type" value="Genomic_DNA"/>
</dbReference>
<dbReference type="Gene3D" id="1.10.10.60">
    <property type="entry name" value="Homeodomain-like"/>
    <property type="match status" value="1"/>
</dbReference>
<dbReference type="Gene3D" id="2.60.120.10">
    <property type="entry name" value="Jelly Rolls"/>
    <property type="match status" value="1"/>
</dbReference>
<feature type="domain" description="HTH araC/xylS-type" evidence="4">
    <location>
        <begin position="182"/>
        <end position="280"/>
    </location>
</feature>
<dbReference type="AlphaFoldDB" id="A0A444HCA5"/>
<reference evidence="5 6" key="1">
    <citation type="submission" date="2019-01" db="EMBL/GenBank/DDBJ databases">
        <title>Flavobacterium sp. nov.,isolated from freshwater.</title>
        <authorList>
            <person name="Zhang R."/>
            <person name="Du Z.-J."/>
        </authorList>
    </citation>
    <scope>NUCLEOTIDE SEQUENCE [LARGE SCALE GENOMIC DNA]</scope>
    <source>
        <strain evidence="5 6">1E403</strain>
    </source>
</reference>
<evidence type="ECO:0000256" key="1">
    <source>
        <dbReference type="ARBA" id="ARBA00023015"/>
    </source>
</evidence>
<evidence type="ECO:0000313" key="6">
    <source>
        <dbReference type="Proteomes" id="UP000287527"/>
    </source>
</evidence>
<dbReference type="InterPro" id="IPR037923">
    <property type="entry name" value="HTH-like"/>
</dbReference>
<dbReference type="PANTHER" id="PTHR43280:SF32">
    <property type="entry name" value="TRANSCRIPTIONAL REGULATORY PROTEIN"/>
    <property type="match status" value="1"/>
</dbReference>
<gene>
    <name evidence="5" type="ORF">EPI11_05330</name>
</gene>
<organism evidence="5 6">
    <name type="scientific">Flavobacterium cerinum</name>
    <dbReference type="NCBI Taxonomy" id="2502784"/>
    <lineage>
        <taxon>Bacteria</taxon>
        <taxon>Pseudomonadati</taxon>
        <taxon>Bacteroidota</taxon>
        <taxon>Flavobacteriia</taxon>
        <taxon>Flavobacteriales</taxon>
        <taxon>Flavobacteriaceae</taxon>
        <taxon>Flavobacterium</taxon>
    </lineage>
</organism>
<dbReference type="SUPFAM" id="SSF46689">
    <property type="entry name" value="Homeodomain-like"/>
    <property type="match status" value="1"/>
</dbReference>
<name>A0A444HCA5_9FLAO</name>
<dbReference type="Proteomes" id="UP000287527">
    <property type="component" value="Unassembled WGS sequence"/>
</dbReference>
<dbReference type="InterPro" id="IPR003313">
    <property type="entry name" value="AraC-bd"/>
</dbReference>
<proteinExistence type="predicted"/>
<dbReference type="SUPFAM" id="SSF51215">
    <property type="entry name" value="Regulatory protein AraC"/>
    <property type="match status" value="1"/>
</dbReference>
<dbReference type="GO" id="GO:0043565">
    <property type="term" value="F:sequence-specific DNA binding"/>
    <property type="evidence" value="ECO:0007669"/>
    <property type="project" value="InterPro"/>
</dbReference>